<protein>
    <submittedName>
        <fullName evidence="1">Uncharacterized protein</fullName>
    </submittedName>
</protein>
<dbReference type="KEGG" id="mar:MAE_45560"/>
<evidence type="ECO:0000313" key="1">
    <source>
        <dbReference type="EMBL" id="BAG04378.1"/>
    </source>
</evidence>
<dbReference type="EMBL" id="AP009552">
    <property type="protein sequence ID" value="BAG04378.1"/>
    <property type="molecule type" value="Genomic_DNA"/>
</dbReference>
<name>B0JTS5_MICAN</name>
<evidence type="ECO:0000313" key="2">
    <source>
        <dbReference type="Proteomes" id="UP000001510"/>
    </source>
</evidence>
<dbReference type="EnsemblBacteria" id="BAG04378">
    <property type="protein sequence ID" value="BAG04378"/>
    <property type="gene ID" value="MAE_45560"/>
</dbReference>
<dbReference type="PaxDb" id="449447-MAE_45560"/>
<dbReference type="Proteomes" id="UP000001510">
    <property type="component" value="Chromosome"/>
</dbReference>
<proteinExistence type="predicted"/>
<gene>
    <name evidence="1" type="ordered locus">MAE_45560</name>
</gene>
<sequence>MCTNYQVSLIRNICSYLLLRDGIRIATINNEAIQPNIRINKEGLRFTSVHSLLLW</sequence>
<dbReference type="AlphaFoldDB" id="B0JTS5"/>
<keyword evidence="2" id="KW-1185">Reference proteome</keyword>
<dbReference type="HOGENOM" id="CLU_3027237_0_0_3"/>
<reference evidence="1 2" key="1">
    <citation type="journal article" date="2007" name="DNA Res.">
        <title>Complete genomic structure of the bloom-forming toxic cyanobacterium Microcystis aeruginosa NIES-843.</title>
        <authorList>
            <person name="Kaneko T."/>
            <person name="Nakajima N."/>
            <person name="Okamoto S."/>
            <person name="Suzuki I."/>
            <person name="Tanabe Y."/>
            <person name="Tamaoki M."/>
            <person name="Nakamura Y."/>
            <person name="Kasai F."/>
            <person name="Watanabe A."/>
            <person name="Kawashima K."/>
            <person name="Kishida Y."/>
            <person name="Ono A."/>
            <person name="Shimizu Y."/>
            <person name="Takahashi C."/>
            <person name="Minami C."/>
            <person name="Fujishiro T."/>
            <person name="Kohara M."/>
            <person name="Katoh M."/>
            <person name="Nakazaki N."/>
            <person name="Nakayama S."/>
            <person name="Yamada M."/>
            <person name="Tabata S."/>
            <person name="Watanabe M.M."/>
        </authorList>
    </citation>
    <scope>NUCLEOTIDE SEQUENCE [LARGE SCALE GENOMIC DNA]</scope>
    <source>
        <strain evidence="2">NIES-843 / IAM M-247</strain>
    </source>
</reference>
<organism evidence="1 2">
    <name type="scientific">Microcystis aeruginosa (strain NIES-843 / IAM M-2473)</name>
    <dbReference type="NCBI Taxonomy" id="449447"/>
    <lineage>
        <taxon>Bacteria</taxon>
        <taxon>Bacillati</taxon>
        <taxon>Cyanobacteriota</taxon>
        <taxon>Cyanophyceae</taxon>
        <taxon>Oscillatoriophycideae</taxon>
        <taxon>Chroococcales</taxon>
        <taxon>Microcystaceae</taxon>
        <taxon>Microcystis</taxon>
    </lineage>
</organism>
<accession>B0JTS5</accession>